<evidence type="ECO:0000256" key="2">
    <source>
        <dbReference type="ARBA" id="ARBA00010112"/>
    </source>
</evidence>
<dbReference type="GO" id="GO:0009986">
    <property type="term" value="C:cell surface"/>
    <property type="evidence" value="ECO:0007669"/>
    <property type="project" value="InterPro"/>
</dbReference>
<reference evidence="7" key="1">
    <citation type="journal article" date="2014" name="Nat. Genet.">
        <title>Genome of the human hookworm Necator americanus.</title>
        <authorList>
            <person name="Tang Y.T."/>
            <person name="Gao X."/>
            <person name="Rosa B.A."/>
            <person name="Abubucker S."/>
            <person name="Hallsworth-Pepin K."/>
            <person name="Martin J."/>
            <person name="Tyagi R."/>
            <person name="Heizer E."/>
            <person name="Zhang X."/>
            <person name="Bhonagiri-Palsikar V."/>
            <person name="Minx P."/>
            <person name="Warren W.C."/>
            <person name="Wang Q."/>
            <person name="Zhan B."/>
            <person name="Hotez P.J."/>
            <person name="Sternberg P.W."/>
            <person name="Dougall A."/>
            <person name="Gaze S.T."/>
            <person name="Mulvenna J."/>
            <person name="Sotillo J."/>
            <person name="Ranganathan S."/>
            <person name="Rabelo E.M."/>
            <person name="Wilson R.K."/>
            <person name="Felgner P.L."/>
            <person name="Bethony J."/>
            <person name="Hawdon J.M."/>
            <person name="Gasser R.B."/>
            <person name="Loukas A."/>
            <person name="Mitreva M."/>
        </authorList>
    </citation>
    <scope>NUCLEOTIDE SEQUENCE [LARGE SCALE GENOMIC DNA]</scope>
</reference>
<evidence type="ECO:0000313" key="6">
    <source>
        <dbReference type="EMBL" id="ETN73476.1"/>
    </source>
</evidence>
<dbReference type="Proteomes" id="UP000053676">
    <property type="component" value="Unassembled WGS sequence"/>
</dbReference>
<organism evidence="6 7">
    <name type="scientific">Necator americanus</name>
    <name type="common">Human hookworm</name>
    <dbReference type="NCBI Taxonomy" id="51031"/>
    <lineage>
        <taxon>Eukaryota</taxon>
        <taxon>Metazoa</taxon>
        <taxon>Ecdysozoa</taxon>
        <taxon>Nematoda</taxon>
        <taxon>Chromadorea</taxon>
        <taxon>Rhabditida</taxon>
        <taxon>Rhabditina</taxon>
        <taxon>Rhabditomorpha</taxon>
        <taxon>Strongyloidea</taxon>
        <taxon>Ancylostomatidae</taxon>
        <taxon>Bunostominae</taxon>
        <taxon>Necator</taxon>
    </lineage>
</organism>
<dbReference type="OrthoDB" id="5822973at2759"/>
<dbReference type="Gene3D" id="2.60.40.3330">
    <property type="match status" value="2"/>
</dbReference>
<dbReference type="GO" id="GO:0005576">
    <property type="term" value="C:extracellular region"/>
    <property type="evidence" value="ECO:0007669"/>
    <property type="project" value="UniProtKB-SubCell"/>
</dbReference>
<proteinExistence type="inferred from homology"/>
<feature type="signal peptide" evidence="5">
    <location>
        <begin position="1"/>
        <end position="16"/>
    </location>
</feature>
<dbReference type="KEGG" id="nai:NECAME_13511"/>
<accession>W2SX94</accession>
<dbReference type="PANTHER" id="PTHR21700">
    <property type="entry name" value="TRANSTHYRETIN-LIKE FAMILY PROTEIN-RELATED"/>
    <property type="match status" value="1"/>
</dbReference>
<evidence type="ECO:0000256" key="5">
    <source>
        <dbReference type="SAM" id="SignalP"/>
    </source>
</evidence>
<evidence type="ECO:0000256" key="3">
    <source>
        <dbReference type="ARBA" id="ARBA00022525"/>
    </source>
</evidence>
<dbReference type="GeneID" id="25353539"/>
<comment type="similarity">
    <text evidence="2">Belongs to the nematode transthyretin-like family.</text>
</comment>
<dbReference type="EMBL" id="KI660651">
    <property type="protein sequence ID" value="ETN73476.1"/>
    <property type="molecule type" value="Genomic_DNA"/>
</dbReference>
<dbReference type="AlphaFoldDB" id="W2SX94"/>
<dbReference type="STRING" id="51031.W2SX94"/>
<dbReference type="InterPro" id="IPR001534">
    <property type="entry name" value="Transthyretin-like"/>
</dbReference>
<dbReference type="CTD" id="25353539"/>
<keyword evidence="4 5" id="KW-0732">Signal</keyword>
<comment type="subcellular location">
    <subcellularLocation>
        <location evidence="1">Secreted</location>
    </subcellularLocation>
</comment>
<evidence type="ECO:0000313" key="7">
    <source>
        <dbReference type="Proteomes" id="UP000053676"/>
    </source>
</evidence>
<name>W2SX94_NECAM</name>
<gene>
    <name evidence="6" type="ORF">NECAME_13511</name>
</gene>
<keyword evidence="3" id="KW-0964">Secreted</keyword>
<evidence type="ECO:0000256" key="4">
    <source>
        <dbReference type="ARBA" id="ARBA00022729"/>
    </source>
</evidence>
<protein>
    <submittedName>
        <fullName evidence="6">Transthyretin-like family protein</fullName>
    </submittedName>
</protein>
<keyword evidence="7" id="KW-1185">Reference proteome</keyword>
<dbReference type="OMA" id="CQRIGDY"/>
<dbReference type="InterPro" id="IPR038479">
    <property type="entry name" value="Transthyretin-like_sf"/>
</dbReference>
<evidence type="ECO:0000256" key="1">
    <source>
        <dbReference type="ARBA" id="ARBA00004613"/>
    </source>
</evidence>
<sequence>MLQLLLSLALLPLILSVREQSIAVKGRLLCGEQPAANVRVKLWEEDTGPDPDDLLDQGYTNSNGEFQLQGGTIETTPIDPVLKVYHDCNDVTGFLSVPKPGSRKVKFSLPDKYISDGMVPKKTMDIGVINLELEFQDEGREFIIHPISNMYRVVLATTLLAVCEAIRDQSIAVKGRLLCGTAPASNVRVKLWDTDTGRPDDLLSQGYTDAKGEFMLSGGTSETTQIDPVLKIYHDCNDVTQPGSRKVSFILPSKYITNAKMPKTTMDIGTINLELVFQEEGREYIVS</sequence>
<dbReference type="PANTHER" id="PTHR21700:SF118">
    <property type="entry name" value="TRANSTHYRETIN-LIKE FAMILY PROTEIN"/>
    <property type="match status" value="1"/>
</dbReference>
<feature type="chain" id="PRO_5004824678" evidence="5">
    <location>
        <begin position="17"/>
        <end position="287"/>
    </location>
</feature>
<dbReference type="Pfam" id="PF01060">
    <property type="entry name" value="TTR-52"/>
    <property type="match status" value="2"/>
</dbReference>